<protein>
    <recommendedName>
        <fullName evidence="3">NACHT domain-containing protein</fullName>
    </recommendedName>
</protein>
<dbReference type="AlphaFoldDB" id="A0A1L7XUD4"/>
<dbReference type="InterPro" id="IPR056884">
    <property type="entry name" value="NPHP3-like_N"/>
</dbReference>
<dbReference type="EMBL" id="FJOG01000058">
    <property type="protein sequence ID" value="CZR68638.1"/>
    <property type="molecule type" value="Genomic_DNA"/>
</dbReference>
<feature type="domain" description="NACHT" evidence="3">
    <location>
        <begin position="365"/>
        <end position="513"/>
    </location>
</feature>
<dbReference type="PANTHER" id="PTHR10039">
    <property type="entry name" value="AMELOGENIN"/>
    <property type="match status" value="1"/>
</dbReference>
<keyword evidence="1" id="KW-0677">Repeat</keyword>
<dbReference type="InterPro" id="IPR027417">
    <property type="entry name" value="P-loop_NTPase"/>
</dbReference>
<evidence type="ECO:0000313" key="5">
    <source>
        <dbReference type="Proteomes" id="UP000184330"/>
    </source>
</evidence>
<feature type="region of interest" description="Disordered" evidence="2">
    <location>
        <begin position="545"/>
        <end position="568"/>
    </location>
</feature>
<name>A0A1L7XUD4_9HELO</name>
<dbReference type="InterPro" id="IPR007111">
    <property type="entry name" value="NACHT_NTPase"/>
</dbReference>
<dbReference type="PANTHER" id="PTHR10039:SF14">
    <property type="entry name" value="NACHT DOMAIN-CONTAINING PROTEIN"/>
    <property type="match status" value="1"/>
</dbReference>
<feature type="compositionally biased region" description="Basic residues" evidence="2">
    <location>
        <begin position="557"/>
        <end position="567"/>
    </location>
</feature>
<dbReference type="GO" id="GO:0003824">
    <property type="term" value="F:catalytic activity"/>
    <property type="evidence" value="ECO:0007669"/>
    <property type="project" value="InterPro"/>
</dbReference>
<sequence>MVQGRFDYWSVRLAPEVRAEDHRFQGLVPLNRRLTSDRPWPEPIADALLATALSLPDADSTLNTAMDPVDEVAKEAARRQEQILTRLRNDLKNNRLAIITGAGVTLNVTADASGKPLSRITWTGLIRNGLDYLVSEGYVDTSNRRTKRAYESLEDPEVDGLLDAANIVSSQMKQHGQFPTWLESVFRSLSQETRHPDLLNMLKALHERGATLLTTNYDDVLEKYCGLQRVGRSNYDDISRFQRGDINGVFYIHRSYHDAQEVVLDTTDYYEVKHSDVVQDMLKPFLQDCWDDQTEKQSLTASVGSDSTRDQTPLYKQCLRDLRATNPRIDKRRIEGSKDRLLQGSCSWLVRDAAFQSWWAHDDPHLLWIHGDPGKGKTMMMLSLYSELSSRIKATGSGAVVSYFFCQSTDPRLNHAVAVLRGLIFLLVAQDKQTLLPHLREKLDETEDLEGSSNLLYALFQMLIDLSIESRFSKVYLMIDALDECNSELSLFLGEIARSESLSYKIKWLVTSRNEMLISKGLSSYGRPCLTLELKSTHVSGSKSTVGAKAADLEQTKKRKRSPKRKKVAEVVTSRLDALANGLGKKVDKEGKPKEKHAPSKEAVKTSDAAPGNVDDLIDAAGNIPKKERKQKAHTYGLTPGYSPFLNYPMPTPEACEEVTRVLSELYGEVGPLPSIDVTGCSEVPDLLGAILRALLRTSTTTKHSNMALKGLQDTFGLRESGKNKGSINWEAVLRADLLIVIEAIKPGGFATVKGTNIKNILDTVYKQNRERRDTLAKEKDKGTGKPADILGPIMRESQQLNEVIAPSSKYVDLIETLLILH</sequence>
<dbReference type="Gene3D" id="3.40.50.300">
    <property type="entry name" value="P-loop containing nucleotide triphosphate hydrolases"/>
    <property type="match status" value="1"/>
</dbReference>
<evidence type="ECO:0000256" key="2">
    <source>
        <dbReference type="SAM" id="MobiDB-lite"/>
    </source>
</evidence>
<dbReference type="GO" id="GO:0006281">
    <property type="term" value="P:DNA repair"/>
    <property type="evidence" value="ECO:0007669"/>
    <property type="project" value="InterPro"/>
</dbReference>
<evidence type="ECO:0000256" key="1">
    <source>
        <dbReference type="ARBA" id="ARBA00022737"/>
    </source>
</evidence>
<accession>A0A1L7XUD4</accession>
<reference evidence="4 5" key="1">
    <citation type="submission" date="2016-03" db="EMBL/GenBank/DDBJ databases">
        <authorList>
            <person name="Ploux O."/>
        </authorList>
    </citation>
    <scope>NUCLEOTIDE SEQUENCE [LARGE SCALE GENOMIC DNA]</scope>
    <source>
        <strain evidence="4 5">UAMH 11012</strain>
    </source>
</reference>
<feature type="compositionally biased region" description="Basic and acidic residues" evidence="2">
    <location>
        <begin position="585"/>
        <end position="605"/>
    </location>
</feature>
<dbReference type="SUPFAM" id="SSF48150">
    <property type="entry name" value="DNA-glycosylase"/>
    <property type="match status" value="1"/>
</dbReference>
<dbReference type="Gene3D" id="1.10.340.30">
    <property type="entry name" value="Hypothetical protein, domain 2"/>
    <property type="match status" value="1"/>
</dbReference>
<feature type="region of interest" description="Disordered" evidence="2">
    <location>
        <begin position="582"/>
        <end position="616"/>
    </location>
</feature>
<dbReference type="Pfam" id="PF24883">
    <property type="entry name" value="NPHP3_N"/>
    <property type="match status" value="1"/>
</dbReference>
<evidence type="ECO:0000259" key="3">
    <source>
        <dbReference type="PROSITE" id="PS50837"/>
    </source>
</evidence>
<dbReference type="InterPro" id="IPR011257">
    <property type="entry name" value="DNA_glycosylase"/>
</dbReference>
<dbReference type="PROSITE" id="PS50837">
    <property type="entry name" value="NACHT"/>
    <property type="match status" value="1"/>
</dbReference>
<dbReference type="SUPFAM" id="SSF52540">
    <property type="entry name" value="P-loop containing nucleoside triphosphate hydrolases"/>
    <property type="match status" value="1"/>
</dbReference>
<evidence type="ECO:0000313" key="4">
    <source>
        <dbReference type="EMBL" id="CZR68638.1"/>
    </source>
</evidence>
<organism evidence="4 5">
    <name type="scientific">Phialocephala subalpina</name>
    <dbReference type="NCBI Taxonomy" id="576137"/>
    <lineage>
        <taxon>Eukaryota</taxon>
        <taxon>Fungi</taxon>
        <taxon>Dikarya</taxon>
        <taxon>Ascomycota</taxon>
        <taxon>Pezizomycotina</taxon>
        <taxon>Leotiomycetes</taxon>
        <taxon>Helotiales</taxon>
        <taxon>Mollisiaceae</taxon>
        <taxon>Phialocephala</taxon>
        <taxon>Phialocephala fortinii species complex</taxon>
    </lineage>
</organism>
<dbReference type="OrthoDB" id="3544328at2759"/>
<dbReference type="Proteomes" id="UP000184330">
    <property type="component" value="Unassembled WGS sequence"/>
</dbReference>
<keyword evidence="5" id="KW-1185">Reference proteome</keyword>
<gene>
    <name evidence="4" type="ORF">PAC_18537</name>
</gene>
<proteinExistence type="predicted"/>